<keyword evidence="1" id="KW-0067">ATP-binding</keyword>
<dbReference type="Proteomes" id="UP000282977">
    <property type="component" value="Unassembled WGS sequence"/>
</dbReference>
<name>A0A437J4Q9_9SPHN</name>
<dbReference type="OrthoDB" id="5526504at2"/>
<dbReference type="SUPFAM" id="SSF48371">
    <property type="entry name" value="ARM repeat"/>
    <property type="match status" value="1"/>
</dbReference>
<dbReference type="InterPro" id="IPR027417">
    <property type="entry name" value="P-loop_NTPase"/>
</dbReference>
<keyword evidence="1" id="KW-0547">Nucleotide-binding</keyword>
<dbReference type="RefSeq" id="WP_120253635.1">
    <property type="nucleotide sequence ID" value="NZ_RZUL01000006.1"/>
</dbReference>
<dbReference type="SUPFAM" id="SSF52540">
    <property type="entry name" value="P-loop containing nucleoside triphosphate hydrolases"/>
    <property type="match status" value="1"/>
</dbReference>
<keyword evidence="2" id="KW-1185">Reference proteome</keyword>
<comment type="caution">
    <text evidence="1">The sequence shown here is derived from an EMBL/GenBank/DDBJ whole genome shotgun (WGS) entry which is preliminary data.</text>
</comment>
<accession>A0A437J4Q9</accession>
<dbReference type="InterPro" id="IPR016024">
    <property type="entry name" value="ARM-type_fold"/>
</dbReference>
<reference evidence="1 2" key="1">
    <citation type="submission" date="2019-01" db="EMBL/GenBank/DDBJ databases">
        <authorList>
            <person name="Chen W.-M."/>
        </authorList>
    </citation>
    <scope>NUCLEOTIDE SEQUENCE [LARGE SCALE GENOMIC DNA]</scope>
    <source>
        <strain evidence="1 2">TLA-22</strain>
    </source>
</reference>
<sequence length="1613" mass="172558">MPASTERPRKGGGGNATASGIFYQGGVGALFASRMLVELPLGNLLGLADTRIKSIRFETNAPVDDILLETDQGGIVAIQAKSTITMGTALDSVLGSVVDQFVRFWIAAQGGSSLEVWARPLDPARDRLLMVHGPGSGAKIARLAHALAGMRPDGPLGELRDTFEDLIRQSFAKNGQAADAEEIARLIRCIAFIELDPADRDRQLAIEALTPVLGSRDEANRCFDVLSQISIEQMKRRGGFDSALLRSELTRHGVSPGASPTFARSIDRLMDYSAATTVQLAAYEQLTPKEGDPFTLQRDCLPDILAAARTGSLILTGEPGSGKSGVLNSLSRALAADGAPVVALGVDRLPVATLNELSDQLGLEHPMLDVLANWPGSGPCYVVIDALDATRGGPAEAVFKALIAGTLDLAGHRWRVIVSIRSFDLRLGRQFRELFKGEPPSANLADPAFKMVRHVSVPEWTDREFAAILERSPDIGTAIEASGAPLAALARVPFNTRLLADLLSRGTSPSAFAGIGTQASLLAYFWLERVEAHGSGAALCLRATIDAMIATSGLHAATLEVARQVSASDLDQMEHEGVLVRSNNGRDLAFRHHILFDFAASRLLLDPSDPKALGARLVGPAALALAPALGFVLNEAWAANEDHRDFWRIALAVAGDSAADPIARSVIARQAAELPVVRADTAALVDAMKVPATREAAVRVVRNLLGALSVRAEDGAAIVVAPWLTLANALPALIAAGWDEPIGSLRVLLYVLLKQKDLSPAERSELGSAARAFLAIALVNPSAFPQSAIQFVGQTFDTDIAASRAALGQLMTPERLAVHAATDMPALSREIGKISAADPEFAAAIYQQIFAYDVTDEAKTSLGNSQILALTSTRRQDYSLARYALAEAFPDFLAAHPAAAITAMLASVESQAGRETGADLARVEDVATSAGTFPLVADLSYVWAWDIEDRHPSDAEKLLQATLTFLAEAPPERASEAAALIRAGARYGIVWSRLLHAAAERPEVLGDLAWPIASASSFITANETSKDAIDAALAILPSRSPAERVGFEATMLALDVSGFSDPDRAHAMLLRKTLGAIGADNLVTEAARAWIQAAGEEAAPVENTRPFKVTVSHGRARSWAEEAGIAPDDAEGNALFAEVDAVRERYALIGDDADIGDPAALLSDIEQLRTRIEKSGMTDGQVLANASEPIVKGAHALVANSGAALQEIPDAVARLTALTAWFGTLAAPLVDETTEEQFVDFPSWGSPAPRVDAAELAMDLLQIDPQARDALLPLIDAALDDPHPAVRLNVAQRLTALWFVDRELMWPRIVKVANHEPNPGVLRFFAGHVLSRLLSEPDTLEPIVLCLADRTFPSGTTSRRSIEDHVAELITALWLLPAREQSHARVTAKLAEDLLEAKDFLFEATGVAGQLIGAGYEDDERIAVRERAQALMAAIIERAAAALDVQLALPREQQDQDRIQASVELLDNAVRRIRSAALGGRSDEGNGLQGTAARAHYLDDLAPTLHRIGDVAPPRALHELIEFLDTLLDSEPARCFALIAHGILSAGSKFGYQDESLGADRVVKVVGRALADHRWIFDDAARRAQLVEILELFVDRGWPQARRLLYELPELFR</sequence>
<protein>
    <submittedName>
        <fullName evidence="1">ATP-binding protein</fullName>
    </submittedName>
</protein>
<dbReference type="EMBL" id="RZUL01000006">
    <property type="protein sequence ID" value="RVT39673.1"/>
    <property type="molecule type" value="Genomic_DNA"/>
</dbReference>
<evidence type="ECO:0000313" key="1">
    <source>
        <dbReference type="EMBL" id="RVT39673.1"/>
    </source>
</evidence>
<organism evidence="1 2">
    <name type="scientific">Sphingobium algorifonticola</name>
    <dbReference type="NCBI Taxonomy" id="2008318"/>
    <lineage>
        <taxon>Bacteria</taxon>
        <taxon>Pseudomonadati</taxon>
        <taxon>Pseudomonadota</taxon>
        <taxon>Alphaproteobacteria</taxon>
        <taxon>Sphingomonadales</taxon>
        <taxon>Sphingomonadaceae</taxon>
        <taxon>Sphingobium</taxon>
    </lineage>
</organism>
<dbReference type="GO" id="GO:0005524">
    <property type="term" value="F:ATP binding"/>
    <property type="evidence" value="ECO:0007669"/>
    <property type="project" value="UniProtKB-KW"/>
</dbReference>
<gene>
    <name evidence="1" type="ORF">ENE74_15080</name>
</gene>
<evidence type="ECO:0000313" key="2">
    <source>
        <dbReference type="Proteomes" id="UP000282977"/>
    </source>
</evidence>
<proteinExistence type="predicted"/>